<evidence type="ECO:0000313" key="1">
    <source>
        <dbReference type="EMBL" id="RRB17415.1"/>
    </source>
</evidence>
<keyword evidence="2" id="KW-1185">Reference proteome</keyword>
<proteinExistence type="predicted"/>
<organism evidence="1 2">
    <name type="scientific">Larkinella knui</name>
    <dbReference type="NCBI Taxonomy" id="2025310"/>
    <lineage>
        <taxon>Bacteria</taxon>
        <taxon>Pseudomonadati</taxon>
        <taxon>Bacteroidota</taxon>
        <taxon>Cytophagia</taxon>
        <taxon>Cytophagales</taxon>
        <taxon>Spirosomataceae</taxon>
        <taxon>Larkinella</taxon>
    </lineage>
</organism>
<dbReference type="OrthoDB" id="955020at2"/>
<name>A0A3P1CVS4_9BACT</name>
<comment type="caution">
    <text evidence="1">The sequence shown here is derived from an EMBL/GenBank/DDBJ whole genome shotgun (WGS) entry which is preliminary data.</text>
</comment>
<accession>A0A3P1CVS4</accession>
<reference evidence="1 2" key="1">
    <citation type="submission" date="2018-11" db="EMBL/GenBank/DDBJ databases">
        <authorList>
            <person name="Zhou Z."/>
            <person name="Wang G."/>
        </authorList>
    </citation>
    <scope>NUCLEOTIDE SEQUENCE [LARGE SCALE GENOMIC DNA]</scope>
    <source>
        <strain evidence="1 2">KCTC42998</strain>
    </source>
</reference>
<dbReference type="RefSeq" id="WP_124904002.1">
    <property type="nucleotide sequence ID" value="NZ_RQJP01000001.1"/>
</dbReference>
<sequence>MNFLTTTPIHFSRRYFRQSLCVALLVIGSVSCKKDAAVEPDSGRVVFWSANKAVESVKVDCYVDGKKLGTLSKVTA</sequence>
<gene>
    <name evidence="1" type="ORF">EHT87_03785</name>
</gene>
<dbReference type="EMBL" id="RQJP01000001">
    <property type="protein sequence ID" value="RRB17415.1"/>
    <property type="molecule type" value="Genomic_DNA"/>
</dbReference>
<dbReference type="AlphaFoldDB" id="A0A3P1CVS4"/>
<protein>
    <submittedName>
        <fullName evidence="1">Uncharacterized protein</fullName>
    </submittedName>
</protein>
<dbReference type="Proteomes" id="UP000274271">
    <property type="component" value="Unassembled WGS sequence"/>
</dbReference>
<evidence type="ECO:0000313" key="2">
    <source>
        <dbReference type="Proteomes" id="UP000274271"/>
    </source>
</evidence>